<dbReference type="RefSeq" id="WP_043883844.1">
    <property type="nucleotide sequence ID" value="NZ_ABXP02000004.1"/>
</dbReference>
<evidence type="ECO:0000256" key="2">
    <source>
        <dbReference type="ARBA" id="ARBA00012417"/>
    </source>
</evidence>
<organism evidence="13 14">
    <name type="scientific">Caldanaerobacter subterraneus subsp. pacificus DSM 12653</name>
    <dbReference type="NCBI Taxonomy" id="391606"/>
    <lineage>
        <taxon>Bacteria</taxon>
        <taxon>Bacillati</taxon>
        <taxon>Bacillota</taxon>
        <taxon>Clostridia</taxon>
        <taxon>Thermoanaerobacterales</taxon>
        <taxon>Thermoanaerobacteraceae</taxon>
        <taxon>Caldanaerobacter</taxon>
    </lineage>
</organism>
<keyword evidence="3" id="KW-0808">Transferase</keyword>
<keyword evidence="8" id="KW-0862">Zinc</keyword>
<proteinExistence type="inferred from homology"/>
<dbReference type="Gene3D" id="1.10.8.60">
    <property type="match status" value="1"/>
</dbReference>
<evidence type="ECO:0000256" key="9">
    <source>
        <dbReference type="ARBA" id="ARBA00022840"/>
    </source>
</evidence>
<evidence type="ECO:0000256" key="8">
    <source>
        <dbReference type="ARBA" id="ARBA00022833"/>
    </source>
</evidence>
<dbReference type="PANTHER" id="PTHR11669:SF0">
    <property type="entry name" value="PROTEIN STICHEL-LIKE 2"/>
    <property type="match status" value="1"/>
</dbReference>
<dbReference type="Proteomes" id="UP000010146">
    <property type="component" value="Unassembled WGS sequence"/>
</dbReference>
<gene>
    <name evidence="13" type="ORF">CDSM653_00022</name>
</gene>
<keyword evidence="6" id="KW-0479">Metal-binding</keyword>
<evidence type="ECO:0000256" key="10">
    <source>
        <dbReference type="ARBA" id="ARBA00022932"/>
    </source>
</evidence>
<reference evidence="14" key="3">
    <citation type="submission" date="2015-02" db="EMBL/GenBank/DDBJ databases">
        <title>Genome analysis of three genomes within the thermophilic hydrogenogenic bacterial species Caldanaerobacter subterraneus.</title>
        <authorList>
            <person name="Sant'Anna F.H."/>
            <person name="Lebedinsky A."/>
            <person name="Sokolova T."/>
            <person name="Robb F.T."/>
            <person name="Gonzalez J.M."/>
        </authorList>
    </citation>
    <scope>NUCLEOTIDE SEQUENCE [LARGE SCALE GENOMIC DNA]</scope>
    <source>
        <strain evidence="14">DSM 12653</strain>
    </source>
</reference>
<dbReference type="GO" id="GO:0003677">
    <property type="term" value="F:DNA binding"/>
    <property type="evidence" value="ECO:0007669"/>
    <property type="project" value="InterPro"/>
</dbReference>
<evidence type="ECO:0000256" key="7">
    <source>
        <dbReference type="ARBA" id="ARBA00022741"/>
    </source>
</evidence>
<keyword evidence="9" id="KW-0067">ATP-binding</keyword>
<keyword evidence="4" id="KW-0548">Nucleotidyltransferase</keyword>
<dbReference type="NCBIfam" id="TIGR02397">
    <property type="entry name" value="dnaX_nterm"/>
    <property type="match status" value="1"/>
</dbReference>
<dbReference type="InterPro" id="IPR045085">
    <property type="entry name" value="HLD_clamp_pol_III_gamma_tau"/>
</dbReference>
<protein>
    <recommendedName>
        <fullName evidence="2">DNA-directed DNA polymerase</fullName>
        <ecNumber evidence="2">2.7.7.7</ecNumber>
    </recommendedName>
</protein>
<evidence type="ECO:0000256" key="5">
    <source>
        <dbReference type="ARBA" id="ARBA00022705"/>
    </source>
</evidence>
<dbReference type="Gene3D" id="3.40.50.300">
    <property type="entry name" value="P-loop containing nucleotide triphosphate hydrolases"/>
    <property type="match status" value="1"/>
</dbReference>
<dbReference type="EMBL" id="ABXP02000004">
    <property type="protein sequence ID" value="KKC30925.1"/>
    <property type="molecule type" value="Genomic_DNA"/>
</dbReference>
<evidence type="ECO:0000313" key="14">
    <source>
        <dbReference type="Proteomes" id="UP000010146"/>
    </source>
</evidence>
<dbReference type="CDD" id="cd18137">
    <property type="entry name" value="HLD_clamp_pol_III_gamma_tau"/>
    <property type="match status" value="1"/>
</dbReference>
<reference evidence="13 14" key="2">
    <citation type="journal article" date="2015" name="BMC Genomics">
        <title>Analysis of three genomes within the thermophilic bacterial species Caldanaerobacter subterraneus with a focus on carbon monoxide dehydrogenase evolution and hydrolase diversity.</title>
        <authorList>
            <person name="Sant'Anna F.H."/>
            <person name="Lebedinsky A.V."/>
            <person name="Sokolova T.G."/>
            <person name="Robb F.T."/>
            <person name="Gonzalez J.M."/>
        </authorList>
    </citation>
    <scope>NUCLEOTIDE SEQUENCE [LARGE SCALE GENOMIC DNA]</scope>
    <source>
        <strain evidence="13 14">DSM 12653</strain>
    </source>
</reference>
<dbReference type="InterPro" id="IPR027417">
    <property type="entry name" value="P-loop_NTPase"/>
</dbReference>
<dbReference type="PANTHER" id="PTHR11669">
    <property type="entry name" value="REPLICATION FACTOR C / DNA POLYMERASE III GAMMA-TAU SUBUNIT"/>
    <property type="match status" value="1"/>
</dbReference>
<dbReference type="SUPFAM" id="SSF48019">
    <property type="entry name" value="post-AAA+ oligomerization domain-like"/>
    <property type="match status" value="1"/>
</dbReference>
<dbReference type="Pfam" id="PF13177">
    <property type="entry name" value="DNA_pol3_delta2"/>
    <property type="match status" value="1"/>
</dbReference>
<dbReference type="GO" id="GO:0006261">
    <property type="term" value="P:DNA-templated DNA replication"/>
    <property type="evidence" value="ECO:0007669"/>
    <property type="project" value="TreeGrafter"/>
</dbReference>
<accession>A0A0F5PQQ1</accession>
<evidence type="ECO:0000256" key="4">
    <source>
        <dbReference type="ARBA" id="ARBA00022695"/>
    </source>
</evidence>
<dbReference type="InterPro" id="IPR050238">
    <property type="entry name" value="DNA_Rep/Repair_Clamp_Loader"/>
</dbReference>
<dbReference type="GO" id="GO:0003887">
    <property type="term" value="F:DNA-directed DNA polymerase activity"/>
    <property type="evidence" value="ECO:0007669"/>
    <property type="project" value="UniProtKB-KW"/>
</dbReference>
<keyword evidence="10" id="KW-0239">DNA-directed DNA polymerase</keyword>
<dbReference type="EC" id="2.7.7.7" evidence="2"/>
<dbReference type="InterPro" id="IPR008921">
    <property type="entry name" value="DNA_pol3_clamp-load_cplx_C"/>
</dbReference>
<dbReference type="CDD" id="cd00009">
    <property type="entry name" value="AAA"/>
    <property type="match status" value="1"/>
</dbReference>
<feature type="domain" description="AAA+ ATPase" evidence="12">
    <location>
        <begin position="36"/>
        <end position="178"/>
    </location>
</feature>
<comment type="catalytic activity">
    <reaction evidence="11">
        <text>DNA(n) + a 2'-deoxyribonucleoside 5'-triphosphate = DNA(n+1) + diphosphate</text>
        <dbReference type="Rhea" id="RHEA:22508"/>
        <dbReference type="Rhea" id="RHEA-COMP:17339"/>
        <dbReference type="Rhea" id="RHEA-COMP:17340"/>
        <dbReference type="ChEBI" id="CHEBI:33019"/>
        <dbReference type="ChEBI" id="CHEBI:61560"/>
        <dbReference type="ChEBI" id="CHEBI:173112"/>
        <dbReference type="EC" id="2.7.7.7"/>
    </reaction>
</comment>
<dbReference type="Pfam" id="PF22608">
    <property type="entry name" value="DNAX_ATPase_lid"/>
    <property type="match status" value="1"/>
</dbReference>
<dbReference type="AlphaFoldDB" id="A0A0F5PQQ1"/>
<dbReference type="SMART" id="SM00382">
    <property type="entry name" value="AAA"/>
    <property type="match status" value="1"/>
</dbReference>
<dbReference type="Pfam" id="PF12169">
    <property type="entry name" value="DNA_pol3_gamma3"/>
    <property type="match status" value="1"/>
</dbReference>
<evidence type="ECO:0000256" key="11">
    <source>
        <dbReference type="ARBA" id="ARBA00049244"/>
    </source>
</evidence>
<dbReference type="GO" id="GO:0046872">
    <property type="term" value="F:metal ion binding"/>
    <property type="evidence" value="ECO:0007669"/>
    <property type="project" value="UniProtKB-KW"/>
</dbReference>
<evidence type="ECO:0000256" key="6">
    <source>
        <dbReference type="ARBA" id="ARBA00022723"/>
    </source>
</evidence>
<dbReference type="InterPro" id="IPR022754">
    <property type="entry name" value="DNA_pol_III_gamma-3"/>
</dbReference>
<evidence type="ECO:0000313" key="13">
    <source>
        <dbReference type="EMBL" id="KKC30925.1"/>
    </source>
</evidence>
<dbReference type="FunFam" id="3.40.50.300:FF:000014">
    <property type="entry name" value="DNA polymerase III subunit gamma/tau"/>
    <property type="match status" value="1"/>
</dbReference>
<dbReference type="InterPro" id="IPR003593">
    <property type="entry name" value="AAA+_ATPase"/>
</dbReference>
<sequence length="518" mass="58973">MYQSLYRKYRPKSFSEVVGQDHIVRTLRNQIKMGRIGHAYLFTGTRGTGKTSVAKIFAKAVNCLNPKDGEPCNSCEVCQAINTGTTMDVLEIDAASNNSVNDVRELRESVIYSPSLTKYKVYIIDEVHMLSTGAFNALLKTLEEPPRHVIFILATTEPEKLPDTILSRCQRFDFKKIPTKQIAQNLERICRDSGIQIEENGIKAIALYGNGSMRDAISLLEQCASYKEGLITYEDVCEILGVANEEMLFSLLDHIYEKDAVASLQQLDKILSYGIDLGNFLRSFTYMLRDMVIYKTGGDELIEILYGDQETIKAKSQKYSIGFLTNALEKFTALQREIRYAVSPVTLLELTILRLIRPEISYDMGSLIARIEELEEKINKGYVATEEESPKTHEKDELEKKVDAAKEAKEEREEIDLGRVWLEVKGILKKERMMLYTFLEKGVPHLKDGKIVVEYSEEDALLVEQLGRPENKDFIEAVVEKVVKKRIPIEFALKKSEEDLLIKQVKEFFGDGIDIEII</sequence>
<reference evidence="13 14" key="1">
    <citation type="submission" date="2008-07" db="EMBL/GenBank/DDBJ databases">
        <authorList>
            <person name="Gonzalez J."/>
            <person name="Sokolova T."/>
            <person name="Ferriera S."/>
            <person name="Johnson J."/>
            <person name="Kravitz S."/>
            <person name="Beeson K."/>
            <person name="Sutton G."/>
            <person name="Rogers Y.-H."/>
            <person name="Friedman R."/>
            <person name="Frazier M."/>
            <person name="Venter J.C."/>
        </authorList>
    </citation>
    <scope>NUCLEOTIDE SEQUENCE [LARGE SCALE GENOMIC DNA]</scope>
    <source>
        <strain evidence="13 14">DSM 12653</strain>
    </source>
</reference>
<dbReference type="Gene3D" id="1.20.272.10">
    <property type="match status" value="1"/>
</dbReference>
<evidence type="ECO:0000256" key="3">
    <source>
        <dbReference type="ARBA" id="ARBA00022679"/>
    </source>
</evidence>
<dbReference type="GO" id="GO:0005524">
    <property type="term" value="F:ATP binding"/>
    <property type="evidence" value="ECO:0007669"/>
    <property type="project" value="UniProtKB-KW"/>
</dbReference>
<keyword evidence="7" id="KW-0547">Nucleotide-binding</keyword>
<keyword evidence="5" id="KW-0235">DNA replication</keyword>
<dbReference type="GO" id="GO:0009360">
    <property type="term" value="C:DNA polymerase III complex"/>
    <property type="evidence" value="ECO:0007669"/>
    <property type="project" value="InterPro"/>
</dbReference>
<evidence type="ECO:0000259" key="12">
    <source>
        <dbReference type="SMART" id="SM00382"/>
    </source>
</evidence>
<dbReference type="InterPro" id="IPR012763">
    <property type="entry name" value="DNA_pol_III_sug/sutau_N"/>
</dbReference>
<dbReference type="SUPFAM" id="SSF52540">
    <property type="entry name" value="P-loop containing nucleoside triphosphate hydrolases"/>
    <property type="match status" value="1"/>
</dbReference>
<comment type="caution">
    <text evidence="13">The sequence shown here is derived from an EMBL/GenBank/DDBJ whole genome shotgun (WGS) entry which is preliminary data.</text>
</comment>
<comment type="similarity">
    <text evidence="1">Belongs to the DnaX/STICHEL family.</text>
</comment>
<evidence type="ECO:0000256" key="1">
    <source>
        <dbReference type="ARBA" id="ARBA00006360"/>
    </source>
</evidence>
<dbReference type="NCBIfam" id="NF004046">
    <property type="entry name" value="PRK05563.1"/>
    <property type="match status" value="1"/>
</dbReference>
<name>A0A0F5PQQ1_9THEO</name>